<name>A0A401UPU7_9CLOT</name>
<dbReference type="InterPro" id="IPR000182">
    <property type="entry name" value="GNAT_dom"/>
</dbReference>
<reference evidence="2 3" key="1">
    <citation type="submission" date="2018-11" db="EMBL/GenBank/DDBJ databases">
        <title>Genome sequencing and assembly of Clostridium tagluense strain A121.</title>
        <authorList>
            <person name="Murakami T."/>
            <person name="Segawa T."/>
            <person name="Shcherbakova V.A."/>
            <person name="Mori H."/>
            <person name="Yoshimura Y."/>
        </authorList>
    </citation>
    <scope>NUCLEOTIDE SEQUENCE [LARGE SCALE GENOMIC DNA]</scope>
    <source>
        <strain evidence="2 3">A121</strain>
    </source>
</reference>
<organism evidence="2 3">
    <name type="scientific">Clostridium tagluense</name>
    <dbReference type="NCBI Taxonomy" id="360422"/>
    <lineage>
        <taxon>Bacteria</taxon>
        <taxon>Bacillati</taxon>
        <taxon>Bacillota</taxon>
        <taxon>Clostridia</taxon>
        <taxon>Eubacteriales</taxon>
        <taxon>Clostridiaceae</taxon>
        <taxon>Clostridium</taxon>
    </lineage>
</organism>
<comment type="caution">
    <text evidence="2">The sequence shown here is derived from an EMBL/GenBank/DDBJ whole genome shotgun (WGS) entry which is preliminary data.</text>
</comment>
<dbReference type="RefSeq" id="WP_125003486.1">
    <property type="nucleotide sequence ID" value="NZ_BHYK01000019.1"/>
</dbReference>
<dbReference type="CDD" id="cd04301">
    <property type="entry name" value="NAT_SF"/>
    <property type="match status" value="1"/>
</dbReference>
<sequence>MTIHFSNITPDNWRTFKALKVKEEQKKFVASNVTILARAFAFRDYNSRVYAIYNGDLPIGMLMQHDLDDNSLVCVLDQFMIAEQYQGKGYGKSAMQLWFSMIKNEEKYDSIILCYIEGDEVARSLYLGMGFHYTGEVDEDEIVMEYNLKDKA</sequence>
<dbReference type="InterPro" id="IPR016181">
    <property type="entry name" value="Acyl_CoA_acyltransferase"/>
</dbReference>
<dbReference type="Pfam" id="PF00583">
    <property type="entry name" value="Acetyltransf_1"/>
    <property type="match status" value="1"/>
</dbReference>
<protein>
    <submittedName>
        <fullName evidence="2">N-acetyltransferase</fullName>
    </submittedName>
</protein>
<dbReference type="OrthoDB" id="9127144at2"/>
<gene>
    <name evidence="2" type="ORF">Ctaglu_31820</name>
</gene>
<dbReference type="Gene3D" id="3.40.630.30">
    <property type="match status" value="1"/>
</dbReference>
<dbReference type="AlphaFoldDB" id="A0A401UPU7"/>
<evidence type="ECO:0000259" key="1">
    <source>
        <dbReference type="PROSITE" id="PS51186"/>
    </source>
</evidence>
<dbReference type="PROSITE" id="PS51186">
    <property type="entry name" value="GNAT"/>
    <property type="match status" value="1"/>
</dbReference>
<accession>A0A401UPU7</accession>
<keyword evidence="3" id="KW-1185">Reference proteome</keyword>
<dbReference type="EMBL" id="BHYK01000019">
    <property type="protein sequence ID" value="GCD11559.1"/>
    <property type="molecule type" value="Genomic_DNA"/>
</dbReference>
<evidence type="ECO:0000313" key="3">
    <source>
        <dbReference type="Proteomes" id="UP000287872"/>
    </source>
</evidence>
<proteinExistence type="predicted"/>
<evidence type="ECO:0000313" key="2">
    <source>
        <dbReference type="EMBL" id="GCD11559.1"/>
    </source>
</evidence>
<feature type="domain" description="N-acetyltransferase" evidence="1">
    <location>
        <begin position="3"/>
        <end position="149"/>
    </location>
</feature>
<dbReference type="SUPFAM" id="SSF55729">
    <property type="entry name" value="Acyl-CoA N-acyltransferases (Nat)"/>
    <property type="match status" value="1"/>
</dbReference>
<dbReference type="Proteomes" id="UP000287872">
    <property type="component" value="Unassembled WGS sequence"/>
</dbReference>
<dbReference type="GO" id="GO:0016747">
    <property type="term" value="F:acyltransferase activity, transferring groups other than amino-acyl groups"/>
    <property type="evidence" value="ECO:0007669"/>
    <property type="project" value="InterPro"/>
</dbReference>
<keyword evidence="2" id="KW-0808">Transferase</keyword>